<protein>
    <submittedName>
        <fullName evidence="3">DUF2254 domain-containing protein</fullName>
    </submittedName>
</protein>
<reference evidence="3 4" key="1">
    <citation type="submission" date="2019-11" db="EMBL/GenBank/DDBJ databases">
        <title>Winogradskyella ouciana sp. nov., isolated from the hadal seawater of the Mariana Trench.</title>
        <authorList>
            <person name="Liu R."/>
        </authorList>
    </citation>
    <scope>NUCLEOTIDE SEQUENCE [LARGE SCALE GENOMIC DNA]</scope>
    <source>
        <strain evidence="3 4">ZXX205</strain>
    </source>
</reference>
<feature type="transmembrane region" description="Helical" evidence="2">
    <location>
        <begin position="67"/>
        <end position="91"/>
    </location>
</feature>
<evidence type="ECO:0000256" key="1">
    <source>
        <dbReference type="SAM" id="Coils"/>
    </source>
</evidence>
<dbReference type="InterPro" id="IPR018723">
    <property type="entry name" value="DUF2254_membrane"/>
</dbReference>
<organism evidence="3 4">
    <name type="scientific">Winogradskyella ouciana</name>
    <dbReference type="NCBI Taxonomy" id="2608631"/>
    <lineage>
        <taxon>Bacteria</taxon>
        <taxon>Pseudomonadati</taxon>
        <taxon>Bacteroidota</taxon>
        <taxon>Flavobacteriia</taxon>
        <taxon>Flavobacteriales</taxon>
        <taxon>Flavobacteriaceae</taxon>
        <taxon>Winogradskyella</taxon>
    </lineage>
</organism>
<accession>A0A7K1GBI8</accession>
<keyword evidence="4" id="KW-1185">Reference proteome</keyword>
<dbReference type="Proteomes" id="UP000447545">
    <property type="component" value="Unassembled WGS sequence"/>
</dbReference>
<keyword evidence="2" id="KW-1133">Transmembrane helix</keyword>
<feature type="transmembrane region" description="Helical" evidence="2">
    <location>
        <begin position="20"/>
        <end position="40"/>
    </location>
</feature>
<name>A0A7K1GBI8_9FLAO</name>
<feature type="transmembrane region" description="Helical" evidence="2">
    <location>
        <begin position="144"/>
        <end position="164"/>
    </location>
</feature>
<proteinExistence type="predicted"/>
<dbReference type="RefSeq" id="WP_155088230.1">
    <property type="nucleotide sequence ID" value="NZ_WJYA01000004.1"/>
</dbReference>
<gene>
    <name evidence="3" type="ORF">F1003_05605</name>
</gene>
<comment type="caution">
    <text evidence="3">The sequence shown here is derived from an EMBL/GenBank/DDBJ whole genome shotgun (WGS) entry which is preliminary data.</text>
</comment>
<feature type="coiled-coil region" evidence="1">
    <location>
        <begin position="371"/>
        <end position="417"/>
    </location>
</feature>
<evidence type="ECO:0000313" key="3">
    <source>
        <dbReference type="EMBL" id="MTE26405.1"/>
    </source>
</evidence>
<keyword evidence="2" id="KW-0812">Transmembrane</keyword>
<keyword evidence="2" id="KW-0472">Membrane</keyword>
<sequence length="429" mass="48953">MKNFLNYTIKYFYKLESKIAFYPTVLSLIGTIFAFVMIYAESLGVSDYLIEEAPLLVVNDTETARNLLTTFVAGLISIMVFSFSMVMILLSQASSNFSPRVLPGLISNRRHQVILGIYNSSLLYCIFTLVSIEPDGDKYQLPGFSVLLAIFFMTFCLGAFIYFIHSISQEIQINNIMSRIFSVAKKRLKELVNNQTDEKNKFPSTDNWTTLNSKKSGYFQDISLSAMANLADEVEMQLEVVPVKGTYVFKNTPVLKMSKEVDEDTIEKVFSSFHYSKSERIEDNYLLAFKQLTEIAVKAMSPGINDPGTAINAIDYLTELFLLRLQKQDQSIYRDKKNNPVILINTVSFKQLLFNVMTALRTYCKHDIIIVQKLMQMLASMLDNNEKASEDYVKTIRQEIENLYEDAKNSIQNTADLKLLKTTYNTILG</sequence>
<dbReference type="EMBL" id="WJYA01000004">
    <property type="protein sequence ID" value="MTE26405.1"/>
    <property type="molecule type" value="Genomic_DNA"/>
</dbReference>
<evidence type="ECO:0000313" key="4">
    <source>
        <dbReference type="Proteomes" id="UP000447545"/>
    </source>
</evidence>
<dbReference type="Pfam" id="PF10011">
    <property type="entry name" value="DUF2254"/>
    <property type="match status" value="1"/>
</dbReference>
<feature type="transmembrane region" description="Helical" evidence="2">
    <location>
        <begin position="112"/>
        <end position="132"/>
    </location>
</feature>
<dbReference type="AlphaFoldDB" id="A0A7K1GBI8"/>
<evidence type="ECO:0000256" key="2">
    <source>
        <dbReference type="SAM" id="Phobius"/>
    </source>
</evidence>
<keyword evidence="1" id="KW-0175">Coiled coil</keyword>